<dbReference type="Pfam" id="PF26348">
    <property type="entry name" value="SRA_ScoMcrA"/>
    <property type="match status" value="1"/>
</dbReference>
<dbReference type="RefSeq" id="WP_223877478.1">
    <property type="nucleotide sequence ID" value="NZ_BJDI01000011.1"/>
</dbReference>
<evidence type="ECO:0000313" key="2">
    <source>
        <dbReference type="EMBL" id="MFC6202671.1"/>
    </source>
</evidence>
<sequence length="175" mass="20067">MGKVIRHQKGFIHSEPATNLKQTEIKTPVHRENAWLSSKFVSDKVYSNQDITRVFLTSPQGGMRRSKRTNSLVLIAKVSTNAGDNPYEDRWQSDGYFHYTGMGRIGDQSLEYMQNRTLAESETNHVNIYLFESSHANEYRYCGEVRLAAAPYAIQETDATGKLRRVYKFPLAIKQ</sequence>
<comment type="caution">
    <text evidence="2">The sequence shown here is derived from an EMBL/GenBank/DDBJ whole genome shotgun (WGS) entry which is preliminary data.</text>
</comment>
<dbReference type="InterPro" id="IPR058712">
    <property type="entry name" value="SRA_ScoMcrA"/>
</dbReference>
<protein>
    <recommendedName>
        <fullName evidence="1">ScoMcrA-like SRA domain-containing protein</fullName>
    </recommendedName>
</protein>
<dbReference type="EMBL" id="JBHSSE010000027">
    <property type="protein sequence ID" value="MFC6202671.1"/>
    <property type="molecule type" value="Genomic_DNA"/>
</dbReference>
<accession>A0ABW1SN91</accession>
<evidence type="ECO:0000259" key="1">
    <source>
        <dbReference type="Pfam" id="PF26348"/>
    </source>
</evidence>
<gene>
    <name evidence="2" type="ORF">ACFP1L_12435</name>
</gene>
<proteinExistence type="predicted"/>
<feature type="domain" description="ScoMcrA-like SRA" evidence="1">
    <location>
        <begin position="46"/>
        <end position="172"/>
    </location>
</feature>
<organism evidence="2 3">
    <name type="scientific">Lactiplantibacillus nangangensis</name>
    <dbReference type="NCBI Taxonomy" id="2559917"/>
    <lineage>
        <taxon>Bacteria</taxon>
        <taxon>Bacillati</taxon>
        <taxon>Bacillota</taxon>
        <taxon>Bacilli</taxon>
        <taxon>Lactobacillales</taxon>
        <taxon>Lactobacillaceae</taxon>
        <taxon>Lactiplantibacillus</taxon>
    </lineage>
</organism>
<reference evidence="3" key="1">
    <citation type="journal article" date="2019" name="Int. J. Syst. Evol. Microbiol.">
        <title>The Global Catalogue of Microorganisms (GCM) 10K type strain sequencing project: providing services to taxonomists for standard genome sequencing and annotation.</title>
        <authorList>
            <consortium name="The Broad Institute Genomics Platform"/>
            <consortium name="The Broad Institute Genome Sequencing Center for Infectious Disease"/>
            <person name="Wu L."/>
            <person name="Ma J."/>
        </authorList>
    </citation>
    <scope>NUCLEOTIDE SEQUENCE [LARGE SCALE GENOMIC DNA]</scope>
    <source>
        <strain evidence="3">CCM 8930</strain>
    </source>
</reference>
<name>A0ABW1SN91_9LACO</name>
<keyword evidence="3" id="KW-1185">Reference proteome</keyword>
<evidence type="ECO:0000313" key="3">
    <source>
        <dbReference type="Proteomes" id="UP001596171"/>
    </source>
</evidence>
<dbReference type="Proteomes" id="UP001596171">
    <property type="component" value="Unassembled WGS sequence"/>
</dbReference>